<evidence type="ECO:0000256" key="1">
    <source>
        <dbReference type="SAM" id="Phobius"/>
    </source>
</evidence>
<feature type="transmembrane region" description="Helical" evidence="1">
    <location>
        <begin position="12"/>
        <end position="39"/>
    </location>
</feature>
<accession>A0A6G0T5N0</accession>
<keyword evidence="3" id="KW-1185">Reference proteome</keyword>
<protein>
    <submittedName>
        <fullName evidence="2">Uncharacterized protein</fullName>
    </submittedName>
</protein>
<organism evidence="2 3">
    <name type="scientific">Aphis glycines</name>
    <name type="common">Soybean aphid</name>
    <dbReference type="NCBI Taxonomy" id="307491"/>
    <lineage>
        <taxon>Eukaryota</taxon>
        <taxon>Metazoa</taxon>
        <taxon>Ecdysozoa</taxon>
        <taxon>Arthropoda</taxon>
        <taxon>Hexapoda</taxon>
        <taxon>Insecta</taxon>
        <taxon>Pterygota</taxon>
        <taxon>Neoptera</taxon>
        <taxon>Paraneoptera</taxon>
        <taxon>Hemiptera</taxon>
        <taxon>Sternorrhyncha</taxon>
        <taxon>Aphidomorpha</taxon>
        <taxon>Aphidoidea</taxon>
        <taxon>Aphididae</taxon>
        <taxon>Aphidini</taxon>
        <taxon>Aphis</taxon>
        <taxon>Aphis</taxon>
    </lineage>
</organism>
<name>A0A6G0T5N0_APHGL</name>
<gene>
    <name evidence="2" type="ORF">AGLY_014289</name>
</gene>
<dbReference type="EMBL" id="VYZN01000061">
    <property type="protein sequence ID" value="KAE9525221.1"/>
    <property type="molecule type" value="Genomic_DNA"/>
</dbReference>
<evidence type="ECO:0000313" key="3">
    <source>
        <dbReference type="Proteomes" id="UP000475862"/>
    </source>
</evidence>
<feature type="transmembrane region" description="Helical" evidence="1">
    <location>
        <begin position="200"/>
        <end position="223"/>
    </location>
</feature>
<proteinExistence type="predicted"/>
<sequence>MDVLNLNAKIGVIVSTFIFMILSLNIMSLYAHCFTAFIIRIRRQTLSVVSSLSYKYSMYNTGNFRSVKPILRVNSLKDIRIKLSIIKLKNKSIIYVLSLVLKRLKNKNKYLKLVSQQINLNMIFKSLIQYLPQTMEKVLTVVTRLCNDSTKHKYIITTNFMKWIRFGHWNSSRHRPNLLLVFKNFGDILTEVVTQFAQEALLTAVVAVVVAVVVVVYFNMWIYHISKL</sequence>
<keyword evidence="1" id="KW-1133">Transmembrane helix</keyword>
<evidence type="ECO:0000313" key="2">
    <source>
        <dbReference type="EMBL" id="KAE9525221.1"/>
    </source>
</evidence>
<comment type="caution">
    <text evidence="2">The sequence shown here is derived from an EMBL/GenBank/DDBJ whole genome shotgun (WGS) entry which is preliminary data.</text>
</comment>
<keyword evidence="1" id="KW-0472">Membrane</keyword>
<dbReference type="AlphaFoldDB" id="A0A6G0T5N0"/>
<dbReference type="Proteomes" id="UP000475862">
    <property type="component" value="Unassembled WGS sequence"/>
</dbReference>
<reference evidence="2 3" key="1">
    <citation type="submission" date="2019-08" db="EMBL/GenBank/DDBJ databases">
        <title>The genome of the soybean aphid Biotype 1, its phylome, world population structure and adaptation to the North American continent.</title>
        <authorList>
            <person name="Giordano R."/>
            <person name="Donthu R.K."/>
            <person name="Hernandez A.G."/>
            <person name="Wright C.L."/>
            <person name="Zimin A.V."/>
        </authorList>
    </citation>
    <scope>NUCLEOTIDE SEQUENCE [LARGE SCALE GENOMIC DNA]</scope>
    <source>
        <tissue evidence="2">Whole aphids</tissue>
    </source>
</reference>
<keyword evidence="1" id="KW-0812">Transmembrane</keyword>